<feature type="region of interest" description="Disordered" evidence="1">
    <location>
        <begin position="276"/>
        <end position="322"/>
    </location>
</feature>
<comment type="caution">
    <text evidence="2">The sequence shown here is derived from an EMBL/GenBank/DDBJ whole genome shotgun (WGS) entry which is preliminary data.</text>
</comment>
<accession>A0A8H3FNX3</accession>
<feature type="region of interest" description="Disordered" evidence="1">
    <location>
        <begin position="634"/>
        <end position="658"/>
    </location>
</feature>
<evidence type="ECO:0000313" key="2">
    <source>
        <dbReference type="EMBL" id="CAF9927979.1"/>
    </source>
</evidence>
<evidence type="ECO:0000256" key="1">
    <source>
        <dbReference type="SAM" id="MobiDB-lite"/>
    </source>
</evidence>
<dbReference type="OrthoDB" id="5338611at2759"/>
<feature type="region of interest" description="Disordered" evidence="1">
    <location>
        <begin position="169"/>
        <end position="237"/>
    </location>
</feature>
<feature type="compositionally biased region" description="Polar residues" evidence="1">
    <location>
        <begin position="388"/>
        <end position="399"/>
    </location>
</feature>
<sequence length="680" mass="75335">MLRFDGKNPMDPGTYKQPAPSIQSMLELRAFCADVFDKLVRTTVNMEEEDIKCFLTLITHSPGFFARARAVIPELQAPDVESSHPIENRNLKVLLRATRSARGPPGKKWEWLPEELAWTQLAKDGMENVVQDLKNHGTGHQKKRSDASAQGTPMIPTWLAPGIAISDSPLRSPMGVKSKPKPLPNKLDLSKIPTFVPRTASESDELVWSPTSGTRKRRPDEVYQQSTKGPPANSMRFRQHISPNVDSLHSIKAQYPFHGSRGLSDDSTKSHRRLDSLAMTPSPGFKSFQSPFNPPAALSSRSNEKPNPGHKRRNNPQGSSLFSSSIDGINYLNEIFSPPSHVDTKAYSVNDLSLTNSPSQFSGPRHPPSQVRGVYGADPFSAPPSVTGYGNQNQPSQSVHRGPPSPFQGQLGSIQSGPDVASFHPFAGQEPSQGMYRGPPSTVQDQLGPLQSGPDVASYSPFAGQLPYRPNPEIRATQSSRPRHGAMPSQMSNQSSQSFLHMMAQTQMPPSMAHAPDNEILSVPPPGSMDPLVHWNLLHQREFEIRTRLQNANRQMTEQEHRYIFQLREARVNAVATQMPARNGMSQGKWLAELGRTLRGIWKTGPGGTGFTPLVVARKMDFEQAVEREIERISQQRKQKGNWSALGRTQGTVPTSTMTYRRELLDQQRRNLQNSTSGRG</sequence>
<proteinExistence type="predicted"/>
<reference evidence="2" key="1">
    <citation type="submission" date="2021-03" db="EMBL/GenBank/DDBJ databases">
        <authorList>
            <person name="Tagirdzhanova G."/>
        </authorList>
    </citation>
    <scope>NUCLEOTIDE SEQUENCE</scope>
</reference>
<keyword evidence="3" id="KW-1185">Reference proteome</keyword>
<feature type="compositionally biased region" description="Polar residues" evidence="1">
    <location>
        <begin position="407"/>
        <end position="416"/>
    </location>
</feature>
<dbReference type="Proteomes" id="UP000664534">
    <property type="component" value="Unassembled WGS sequence"/>
</dbReference>
<evidence type="ECO:0000313" key="3">
    <source>
        <dbReference type="Proteomes" id="UP000664534"/>
    </source>
</evidence>
<dbReference type="EMBL" id="CAJPDT010000048">
    <property type="protein sequence ID" value="CAF9927979.1"/>
    <property type="molecule type" value="Genomic_DNA"/>
</dbReference>
<protein>
    <submittedName>
        <fullName evidence="2">Uncharacterized protein</fullName>
    </submittedName>
</protein>
<organism evidence="2 3">
    <name type="scientific">Imshaugia aleurites</name>
    <dbReference type="NCBI Taxonomy" id="172621"/>
    <lineage>
        <taxon>Eukaryota</taxon>
        <taxon>Fungi</taxon>
        <taxon>Dikarya</taxon>
        <taxon>Ascomycota</taxon>
        <taxon>Pezizomycotina</taxon>
        <taxon>Lecanoromycetes</taxon>
        <taxon>OSLEUM clade</taxon>
        <taxon>Lecanoromycetidae</taxon>
        <taxon>Lecanorales</taxon>
        <taxon>Lecanorineae</taxon>
        <taxon>Parmeliaceae</taxon>
        <taxon>Imshaugia</taxon>
    </lineage>
</organism>
<feature type="compositionally biased region" description="Polar residues" evidence="1">
    <location>
        <begin position="647"/>
        <end position="658"/>
    </location>
</feature>
<name>A0A8H3FNX3_9LECA</name>
<gene>
    <name evidence="2" type="ORF">IMSHALPRED_007347</name>
</gene>
<feature type="region of interest" description="Disordered" evidence="1">
    <location>
        <begin position="357"/>
        <end position="492"/>
    </location>
</feature>
<dbReference type="AlphaFoldDB" id="A0A8H3FNX3"/>